<dbReference type="Gene3D" id="1.10.10.10">
    <property type="entry name" value="Winged helix-like DNA-binding domain superfamily/Winged helix DNA-binding domain"/>
    <property type="match status" value="1"/>
</dbReference>
<dbReference type="SUPFAM" id="SSF64288">
    <property type="entry name" value="Chorismate lyase-like"/>
    <property type="match status" value="1"/>
</dbReference>
<dbReference type="InterPro" id="IPR028978">
    <property type="entry name" value="Chorismate_lyase_/UTRA_dom_sf"/>
</dbReference>
<dbReference type="PANTHER" id="PTHR44846">
    <property type="entry name" value="MANNOSYL-D-GLYCERATE TRANSPORT/METABOLISM SYSTEM REPRESSOR MNGR-RELATED"/>
    <property type="match status" value="1"/>
</dbReference>
<proteinExistence type="predicted"/>
<dbReference type="RefSeq" id="WP_345042882.1">
    <property type="nucleotide sequence ID" value="NZ_BAAAYL010000001.1"/>
</dbReference>
<dbReference type="PROSITE" id="PS50949">
    <property type="entry name" value="HTH_GNTR"/>
    <property type="match status" value="1"/>
</dbReference>
<organism evidence="5 6">
    <name type="scientific">Streptomyces sannanensis</name>
    <dbReference type="NCBI Taxonomy" id="285536"/>
    <lineage>
        <taxon>Bacteria</taxon>
        <taxon>Bacillati</taxon>
        <taxon>Actinomycetota</taxon>
        <taxon>Actinomycetes</taxon>
        <taxon>Kitasatosporales</taxon>
        <taxon>Streptomycetaceae</taxon>
        <taxon>Streptomyces</taxon>
    </lineage>
</organism>
<dbReference type="Proteomes" id="UP001499990">
    <property type="component" value="Unassembled WGS sequence"/>
</dbReference>
<evidence type="ECO:0000313" key="6">
    <source>
        <dbReference type="Proteomes" id="UP001499990"/>
    </source>
</evidence>
<name>A0ABP6SJ86_9ACTN</name>
<keyword evidence="3" id="KW-0804">Transcription</keyword>
<reference evidence="6" key="1">
    <citation type="journal article" date="2019" name="Int. J. Syst. Evol. Microbiol.">
        <title>The Global Catalogue of Microorganisms (GCM) 10K type strain sequencing project: providing services to taxonomists for standard genome sequencing and annotation.</title>
        <authorList>
            <consortium name="The Broad Institute Genomics Platform"/>
            <consortium name="The Broad Institute Genome Sequencing Center for Infectious Disease"/>
            <person name="Wu L."/>
            <person name="Ma J."/>
        </authorList>
    </citation>
    <scope>NUCLEOTIDE SEQUENCE [LARGE SCALE GENOMIC DNA]</scope>
    <source>
        <strain evidence="6">JCM 9651</strain>
    </source>
</reference>
<dbReference type="CDD" id="cd07377">
    <property type="entry name" value="WHTH_GntR"/>
    <property type="match status" value="1"/>
</dbReference>
<dbReference type="InterPro" id="IPR011663">
    <property type="entry name" value="UTRA"/>
</dbReference>
<dbReference type="SMART" id="SM00345">
    <property type="entry name" value="HTH_GNTR"/>
    <property type="match status" value="1"/>
</dbReference>
<keyword evidence="1" id="KW-0805">Transcription regulation</keyword>
<dbReference type="Pfam" id="PF07702">
    <property type="entry name" value="UTRA"/>
    <property type="match status" value="1"/>
</dbReference>
<dbReference type="InterPro" id="IPR050679">
    <property type="entry name" value="Bact_HTH_transcr_reg"/>
</dbReference>
<dbReference type="Gene3D" id="3.40.1410.10">
    <property type="entry name" value="Chorismate lyase-like"/>
    <property type="match status" value="1"/>
</dbReference>
<protein>
    <submittedName>
        <fullName evidence="5">GntR family transcriptional regulator</fullName>
    </submittedName>
</protein>
<evidence type="ECO:0000259" key="4">
    <source>
        <dbReference type="PROSITE" id="PS50949"/>
    </source>
</evidence>
<dbReference type="PANTHER" id="PTHR44846:SF1">
    <property type="entry name" value="MANNOSYL-D-GLYCERATE TRANSPORT_METABOLISM SYSTEM REPRESSOR MNGR-RELATED"/>
    <property type="match status" value="1"/>
</dbReference>
<feature type="domain" description="HTH gntR-type" evidence="4">
    <location>
        <begin position="10"/>
        <end position="78"/>
    </location>
</feature>
<evidence type="ECO:0000256" key="2">
    <source>
        <dbReference type="ARBA" id="ARBA00023125"/>
    </source>
</evidence>
<evidence type="ECO:0000313" key="5">
    <source>
        <dbReference type="EMBL" id="GAA3378271.1"/>
    </source>
</evidence>
<dbReference type="InterPro" id="IPR000524">
    <property type="entry name" value="Tscrpt_reg_HTH_GntR"/>
</dbReference>
<evidence type="ECO:0000256" key="3">
    <source>
        <dbReference type="ARBA" id="ARBA00023163"/>
    </source>
</evidence>
<evidence type="ECO:0000256" key="1">
    <source>
        <dbReference type="ARBA" id="ARBA00023015"/>
    </source>
</evidence>
<dbReference type="SMART" id="SM00866">
    <property type="entry name" value="UTRA"/>
    <property type="match status" value="1"/>
</dbReference>
<dbReference type="InterPro" id="IPR036390">
    <property type="entry name" value="WH_DNA-bd_sf"/>
</dbReference>
<comment type="caution">
    <text evidence="5">The sequence shown here is derived from an EMBL/GenBank/DDBJ whole genome shotgun (WGS) entry which is preliminary data.</text>
</comment>
<dbReference type="PRINTS" id="PR00035">
    <property type="entry name" value="HTHGNTR"/>
</dbReference>
<keyword evidence="2" id="KW-0238">DNA-binding</keyword>
<dbReference type="Pfam" id="PF00392">
    <property type="entry name" value="GntR"/>
    <property type="match status" value="1"/>
</dbReference>
<keyword evidence="6" id="KW-1185">Reference proteome</keyword>
<dbReference type="InterPro" id="IPR036388">
    <property type="entry name" value="WH-like_DNA-bd_sf"/>
</dbReference>
<sequence>MAGAGGGAAGARYRQLAADLRKAIASGDYESGGRLPSEEELAQQYGVSRGTVRQALAVLRANGLVTSRRGSRRVVLGTARTQSFFELMSFTRWARSLGDEPGGRTIDVEFRLATPLECEQLALAPGAQVYRVLRVRTLSRVPVMIERTVYPEYIGSLVGGLDPDAASHTESLVDQGVVFTDAEHTIDLVFADAEDARLLGCVMGAPLMRERRRVTDPAGTPLAWSEDRFLPGTVSFTVHNSVATTSLSRRRG</sequence>
<gene>
    <name evidence="5" type="ORF">GCM10020367_57120</name>
</gene>
<accession>A0ABP6SJ86</accession>
<dbReference type="EMBL" id="BAAAYL010000001">
    <property type="protein sequence ID" value="GAA3378271.1"/>
    <property type="molecule type" value="Genomic_DNA"/>
</dbReference>
<dbReference type="SUPFAM" id="SSF46785">
    <property type="entry name" value="Winged helix' DNA-binding domain"/>
    <property type="match status" value="1"/>
</dbReference>